<sequence length="42" mass="5137">MLFLISVFPIQCSGFKHNLRKYIVSDHIFYRKIKRTLELFSF</sequence>
<dbReference type="AlphaFoldDB" id="A0ABC9NUU1"/>
<proteinExistence type="predicted"/>
<evidence type="ECO:0000313" key="2">
    <source>
        <dbReference type="Proteomes" id="UP000003042"/>
    </source>
</evidence>
<name>A0ABC9NUU1_ESCAT</name>
<protein>
    <submittedName>
        <fullName evidence="1">Uncharacterized protein</fullName>
    </submittedName>
</protein>
<gene>
    <name evidence="1" type="ORF">ESCAB7627_0731</name>
</gene>
<dbReference type="EMBL" id="ABKX01000001">
    <property type="protein sequence ID" value="EDS94161.1"/>
    <property type="molecule type" value="Genomic_DNA"/>
</dbReference>
<dbReference type="Proteomes" id="UP000003042">
    <property type="component" value="Unassembled WGS sequence"/>
</dbReference>
<organism evidence="1 2">
    <name type="scientific">Escherichia albertii (strain TW07627)</name>
    <dbReference type="NCBI Taxonomy" id="502347"/>
    <lineage>
        <taxon>Bacteria</taxon>
        <taxon>Pseudomonadati</taxon>
        <taxon>Pseudomonadota</taxon>
        <taxon>Gammaproteobacteria</taxon>
        <taxon>Enterobacterales</taxon>
        <taxon>Enterobacteriaceae</taxon>
        <taxon>Escherichia</taxon>
    </lineage>
</organism>
<evidence type="ECO:0000313" key="1">
    <source>
        <dbReference type="EMBL" id="EDS94161.1"/>
    </source>
</evidence>
<accession>A0ABC9NUU1</accession>
<reference evidence="1 2" key="1">
    <citation type="submission" date="2008-02" db="EMBL/GenBank/DDBJ databases">
        <title>Annotation of Escherichia albertii TW07627.</title>
        <authorList>
            <person name="Sutton G."/>
            <person name="Whittam T.S."/>
            <person name="Sebastian Y."/>
        </authorList>
    </citation>
    <scope>NUCLEOTIDE SEQUENCE [LARGE SCALE GENOMIC DNA]</scope>
    <source>
        <strain evidence="1 2">TW07627</strain>
    </source>
</reference>
<comment type="caution">
    <text evidence="1">The sequence shown here is derived from an EMBL/GenBank/DDBJ whole genome shotgun (WGS) entry which is preliminary data.</text>
</comment>